<comment type="caution">
    <text evidence="2">The sequence shown here is derived from an EMBL/GenBank/DDBJ whole genome shotgun (WGS) entry which is preliminary data.</text>
</comment>
<dbReference type="AlphaFoldDB" id="A0A9W4SZY9"/>
<evidence type="ECO:0000313" key="3">
    <source>
        <dbReference type="Proteomes" id="UP001153678"/>
    </source>
</evidence>
<organism evidence="2 3">
    <name type="scientific">Funneliformis geosporum</name>
    <dbReference type="NCBI Taxonomy" id="1117311"/>
    <lineage>
        <taxon>Eukaryota</taxon>
        <taxon>Fungi</taxon>
        <taxon>Fungi incertae sedis</taxon>
        <taxon>Mucoromycota</taxon>
        <taxon>Glomeromycotina</taxon>
        <taxon>Glomeromycetes</taxon>
        <taxon>Glomerales</taxon>
        <taxon>Glomeraceae</taxon>
        <taxon>Funneliformis</taxon>
    </lineage>
</organism>
<dbReference type="EMBL" id="CAMKVN010004766">
    <property type="protein sequence ID" value="CAI2187692.1"/>
    <property type="molecule type" value="Genomic_DNA"/>
</dbReference>
<keyword evidence="1" id="KW-0175">Coiled coil</keyword>
<gene>
    <name evidence="2" type="ORF">FWILDA_LOCUS13209</name>
</gene>
<proteinExistence type="predicted"/>
<feature type="non-terminal residue" evidence="2">
    <location>
        <position position="1"/>
    </location>
</feature>
<evidence type="ECO:0000256" key="1">
    <source>
        <dbReference type="SAM" id="Coils"/>
    </source>
</evidence>
<keyword evidence="3" id="KW-1185">Reference proteome</keyword>
<protein>
    <submittedName>
        <fullName evidence="2">5088_t:CDS:1</fullName>
    </submittedName>
</protein>
<reference evidence="2" key="1">
    <citation type="submission" date="2022-08" db="EMBL/GenBank/DDBJ databases">
        <authorList>
            <person name="Kallberg Y."/>
            <person name="Tangrot J."/>
            <person name="Rosling A."/>
        </authorList>
    </citation>
    <scope>NUCLEOTIDE SEQUENCE</scope>
    <source>
        <strain evidence="2">Wild A</strain>
    </source>
</reference>
<sequence>MNPTIDFSASKELSPEEYEAAGFLLEDLIKTIETAQKKLEQNNAASSSDLTDNESEELIKKMVTDKAQLKIQKEKIENKTPTNDAEKVFRDQLLAENAQEMEERDKEIARLKKQKPTNTETELQKLAQKVQLELNENEVLACLETFAHLEKLLSNFKKEQVGKRTKPMARIKVGHLTLKDLTRLKKQFSQSRISRKDQSKNSLNTEDGGVAERLKAVVLKTTNTF</sequence>
<dbReference type="Proteomes" id="UP001153678">
    <property type="component" value="Unassembled WGS sequence"/>
</dbReference>
<accession>A0A9W4SZY9</accession>
<name>A0A9W4SZY9_9GLOM</name>
<feature type="coiled-coil region" evidence="1">
    <location>
        <begin position="25"/>
        <end position="114"/>
    </location>
</feature>
<dbReference type="OrthoDB" id="2439552at2759"/>
<evidence type="ECO:0000313" key="2">
    <source>
        <dbReference type="EMBL" id="CAI2187692.1"/>
    </source>
</evidence>